<sequence>MNSTPQRSTLNTSVFSPVRFPDSVLSPKSPKNDPLGIRLKVLSIIKTIVENHSKWESAHKRGISLCGTNENIKKSALDRMASEPSSTLYPDDLKVPSEKLKIIVTIFKDVLDSSRECLRQLISLQKLQSNSNEKLLKTWTLTKVVDSLSKIVKAYEGEYNVKVLHDNSISRSTFCVDKWCDPVILNFAIGNLF</sequence>
<evidence type="ECO:0000313" key="1">
    <source>
        <dbReference type="EMBL" id="KAJ6647380.1"/>
    </source>
</evidence>
<reference evidence="1" key="1">
    <citation type="submission" date="2022-07" db="EMBL/GenBank/DDBJ databases">
        <authorList>
            <person name="Trinca V."/>
            <person name="Uliana J.V.C."/>
            <person name="Torres T.T."/>
            <person name="Ward R.J."/>
            <person name="Monesi N."/>
        </authorList>
    </citation>
    <scope>NUCLEOTIDE SEQUENCE</scope>
    <source>
        <strain evidence="1">HSMRA1968</strain>
        <tissue evidence="1">Whole embryos</tissue>
    </source>
</reference>
<protein>
    <submittedName>
        <fullName evidence="1">Uncharacterized protein</fullName>
    </submittedName>
</protein>
<dbReference type="Proteomes" id="UP001151699">
    <property type="component" value="Chromosome A"/>
</dbReference>
<name>A0A9Q0S8P9_9DIPT</name>
<accession>A0A9Q0S8P9</accession>
<dbReference type="OrthoDB" id="17066at2759"/>
<dbReference type="AlphaFoldDB" id="A0A9Q0S8P9"/>
<organism evidence="1 2">
    <name type="scientific">Pseudolycoriella hygida</name>
    <dbReference type="NCBI Taxonomy" id="35572"/>
    <lineage>
        <taxon>Eukaryota</taxon>
        <taxon>Metazoa</taxon>
        <taxon>Ecdysozoa</taxon>
        <taxon>Arthropoda</taxon>
        <taxon>Hexapoda</taxon>
        <taxon>Insecta</taxon>
        <taxon>Pterygota</taxon>
        <taxon>Neoptera</taxon>
        <taxon>Endopterygota</taxon>
        <taxon>Diptera</taxon>
        <taxon>Nematocera</taxon>
        <taxon>Sciaroidea</taxon>
        <taxon>Sciaridae</taxon>
        <taxon>Pseudolycoriella</taxon>
    </lineage>
</organism>
<proteinExistence type="predicted"/>
<comment type="caution">
    <text evidence="1">The sequence shown here is derived from an EMBL/GenBank/DDBJ whole genome shotgun (WGS) entry which is preliminary data.</text>
</comment>
<evidence type="ECO:0000313" key="2">
    <source>
        <dbReference type="Proteomes" id="UP001151699"/>
    </source>
</evidence>
<keyword evidence="2" id="KW-1185">Reference proteome</keyword>
<dbReference type="EMBL" id="WJQU01000001">
    <property type="protein sequence ID" value="KAJ6647380.1"/>
    <property type="molecule type" value="Genomic_DNA"/>
</dbReference>
<gene>
    <name evidence="1" type="ORF">Bhyg_02602</name>
</gene>